<dbReference type="InterPro" id="IPR029044">
    <property type="entry name" value="Nucleotide-diphossugar_trans"/>
</dbReference>
<comment type="caution">
    <text evidence="9">The sequence shown here is derived from an EMBL/GenBank/DDBJ whole genome shotgun (WGS) entry which is preliminary data.</text>
</comment>
<feature type="compositionally biased region" description="Low complexity" evidence="7">
    <location>
        <begin position="467"/>
        <end position="483"/>
    </location>
</feature>
<dbReference type="EMBL" id="BMMZ01000002">
    <property type="protein sequence ID" value="GGL54023.1"/>
    <property type="molecule type" value="Genomic_DNA"/>
</dbReference>
<dbReference type="PANTHER" id="PTHR37316">
    <property type="entry name" value="TEICHOIC ACID GLYCEROL-PHOSPHATE PRIMASE"/>
    <property type="match status" value="1"/>
</dbReference>
<evidence type="ECO:0000256" key="3">
    <source>
        <dbReference type="ARBA" id="ARBA00022475"/>
    </source>
</evidence>
<dbReference type="GO" id="GO:0019350">
    <property type="term" value="P:teichoic acid biosynthetic process"/>
    <property type="evidence" value="ECO:0007669"/>
    <property type="project" value="UniProtKB-KW"/>
</dbReference>
<name>A0A917S2H2_9ACTN</name>
<feature type="region of interest" description="Disordered" evidence="7">
    <location>
        <begin position="467"/>
        <end position="495"/>
    </location>
</feature>
<dbReference type="InterPro" id="IPR043149">
    <property type="entry name" value="TagF_N"/>
</dbReference>
<evidence type="ECO:0000313" key="10">
    <source>
        <dbReference type="Proteomes" id="UP000613840"/>
    </source>
</evidence>
<feature type="domain" description="Glycosyltransferase 2-like" evidence="8">
    <location>
        <begin position="72"/>
        <end position="177"/>
    </location>
</feature>
<evidence type="ECO:0000256" key="5">
    <source>
        <dbReference type="ARBA" id="ARBA00022944"/>
    </source>
</evidence>
<evidence type="ECO:0000256" key="2">
    <source>
        <dbReference type="ARBA" id="ARBA00010488"/>
    </source>
</evidence>
<feature type="compositionally biased region" description="Acidic residues" evidence="7">
    <location>
        <begin position="484"/>
        <end position="495"/>
    </location>
</feature>
<reference evidence="9" key="1">
    <citation type="journal article" date="2014" name="Int. J. Syst. Evol. Microbiol.">
        <title>Complete genome sequence of Corynebacterium casei LMG S-19264T (=DSM 44701T), isolated from a smear-ripened cheese.</title>
        <authorList>
            <consortium name="US DOE Joint Genome Institute (JGI-PGF)"/>
            <person name="Walter F."/>
            <person name="Albersmeier A."/>
            <person name="Kalinowski J."/>
            <person name="Ruckert C."/>
        </authorList>
    </citation>
    <scope>NUCLEOTIDE SEQUENCE</scope>
    <source>
        <strain evidence="9">CGMCC 4.7306</strain>
    </source>
</reference>
<dbReference type="InterPro" id="IPR051612">
    <property type="entry name" value="Teichoic_Acid_Biosynth"/>
</dbReference>
<comment type="subcellular location">
    <subcellularLocation>
        <location evidence="1">Cell membrane</location>
        <topology evidence="1">Peripheral membrane protein</topology>
    </subcellularLocation>
</comment>
<keyword evidence="10" id="KW-1185">Reference proteome</keyword>
<dbReference type="GO" id="GO:0047355">
    <property type="term" value="F:CDP-glycerol glycerophosphotransferase activity"/>
    <property type="evidence" value="ECO:0007669"/>
    <property type="project" value="InterPro"/>
</dbReference>
<dbReference type="SUPFAM" id="SSF53448">
    <property type="entry name" value="Nucleotide-diphospho-sugar transferases"/>
    <property type="match status" value="1"/>
</dbReference>
<feature type="compositionally biased region" description="Low complexity" evidence="7">
    <location>
        <begin position="811"/>
        <end position="824"/>
    </location>
</feature>
<dbReference type="CDD" id="cd00761">
    <property type="entry name" value="Glyco_tranf_GTA_type"/>
    <property type="match status" value="1"/>
</dbReference>
<dbReference type="RefSeq" id="WP_188894118.1">
    <property type="nucleotide sequence ID" value="NZ_BMMZ01000002.1"/>
</dbReference>
<dbReference type="Proteomes" id="UP000613840">
    <property type="component" value="Unassembled WGS sequence"/>
</dbReference>
<reference evidence="9" key="2">
    <citation type="submission" date="2020-09" db="EMBL/GenBank/DDBJ databases">
        <authorList>
            <person name="Sun Q."/>
            <person name="Zhou Y."/>
        </authorList>
    </citation>
    <scope>NUCLEOTIDE SEQUENCE</scope>
    <source>
        <strain evidence="9">CGMCC 4.7306</strain>
    </source>
</reference>
<dbReference type="InterPro" id="IPR043148">
    <property type="entry name" value="TagF_C"/>
</dbReference>
<sequence>MSRPRSARSVDRGRRAVTVTRRGLGRTLKVIDGRSPAVVRRAARDVARNLAGDRFGRSLVTIVLSASDDDLEYLDAAIRSAVDQTHPSLEILVLAYGAADRLPTALKGWLAADHRVRLVRGSSPTLAAARDRGARLAKGRLLCFLRGHDTLPPRAVAEAFDALHRSGSDFVIGRMTSPPSLLPSALPRRDVVHDSERLHTTLADFPAAITEMSLGNRMFATGFWRRARLSFSGAEGETLLVLQGFEKATSFDVITASTYTERSRGDALPVEQMYDSTADLSDWLTDTSAVGQRLRRLGDRLYETWLVGVCENQVQTFLGDVERISAEHWRQLRDGIVALREGVEARVWNRLRAEPRVKLELLINDRRGLLEEFVAARWFERDNVATTIESGRIYARLPYFDEPVTDGPGLVVDREAYVLAESETPARAHLRSVRSGPGDQLELDLLVRMELVDLAGRQPTITARLVPGDVDSAGDVDGVGDSPEPIEPEPSEPEPIELPVRARFDDQANLTVSHRYQDYRAGGCTVTIDRAALLQGSWHLETTIEVDGLIRSTEEITVDRRGSAFLLGTRYGPVHNTRSGTAVTLAERQRRLLIQVRDCEPIGLGAVSVRGRSARLTVGPRPGSLPGVEVTAVTARCGSVRTQAAVTDSVAELVLPEHPAGNSPIWQLRAIGSDRVSYPIAWPGSAHAPQGSPSERQDPGPWLGEGEGDVVAARSEWGNAMLVETSQVVLLDSVELRPRAVRVRGHWIGATPPQDLEIVVKGPRHQTSYLIGSGDFSFDVPLYWDPWGLGEVGVPRGEYRLTVQRAGEDAGPGSVDPSSDGSTTPRPPAPARVWASPEWVGALAGFQFNDVVRLGRLLRRGGTIGFTLAAPIPLEHAGAYQQQRLQQACLDGLGPIDQQLAYFASYDGSQPTDSGVAIQEELLRSRPGARAVWGVADLRTPVPDGAEKVLINSAEWYRVLSTAGYLVQNVDFPRWWRKRPGQQFLQTFHGYPAKSMGLRMWRAKEFTPRRLQAELARTMAGWDLILTPAPEMDRYYREEYAYQGPIHNQGYPRDDALVLPSARERRQLVRDLLGIRDDQKAILYAPTWRDHLASSYQSAAMVDNLDVASASAELGDDYVLLLRGHRFTSKARRVERRTTRIIDLTEYPEINDLIVAADAAVLDYSSLRFDFALTGRPMVFLVPDLADYTGGVRGFLYDFTDTAPGPLAETADEVIAALRDLDGLAAGYREQLAAFHAKYQYLQDGHAAERVVERFFGESRE</sequence>
<gene>
    <name evidence="9" type="ORF">GCM10011575_10540</name>
</gene>
<accession>A0A917S2H2</accession>
<evidence type="ECO:0000256" key="7">
    <source>
        <dbReference type="SAM" id="MobiDB-lite"/>
    </source>
</evidence>
<dbReference type="Pfam" id="PF00535">
    <property type="entry name" value="Glycos_transf_2"/>
    <property type="match status" value="1"/>
</dbReference>
<dbReference type="SUPFAM" id="SSF53756">
    <property type="entry name" value="UDP-Glycosyltransferase/glycogen phosphorylase"/>
    <property type="match status" value="1"/>
</dbReference>
<evidence type="ECO:0000256" key="4">
    <source>
        <dbReference type="ARBA" id="ARBA00022679"/>
    </source>
</evidence>
<dbReference type="Gene3D" id="3.90.550.10">
    <property type="entry name" value="Spore Coat Polysaccharide Biosynthesis Protein SpsA, Chain A"/>
    <property type="match status" value="1"/>
</dbReference>
<dbReference type="GO" id="GO:0005886">
    <property type="term" value="C:plasma membrane"/>
    <property type="evidence" value="ECO:0007669"/>
    <property type="project" value="UniProtKB-SubCell"/>
</dbReference>
<proteinExistence type="inferred from homology"/>
<dbReference type="AlphaFoldDB" id="A0A917S2H2"/>
<evidence type="ECO:0000256" key="6">
    <source>
        <dbReference type="ARBA" id="ARBA00023136"/>
    </source>
</evidence>
<dbReference type="Gene3D" id="3.40.50.11820">
    <property type="match status" value="1"/>
</dbReference>
<dbReference type="Pfam" id="PF04464">
    <property type="entry name" value="Glyphos_transf"/>
    <property type="match status" value="1"/>
</dbReference>
<dbReference type="InterPro" id="IPR001173">
    <property type="entry name" value="Glyco_trans_2-like"/>
</dbReference>
<dbReference type="PANTHER" id="PTHR37316:SF3">
    <property type="entry name" value="TEICHOIC ACID GLYCEROL-PHOSPHATE TRANSFERASE"/>
    <property type="match status" value="1"/>
</dbReference>
<evidence type="ECO:0000256" key="1">
    <source>
        <dbReference type="ARBA" id="ARBA00004202"/>
    </source>
</evidence>
<evidence type="ECO:0000259" key="8">
    <source>
        <dbReference type="Pfam" id="PF00535"/>
    </source>
</evidence>
<organism evidence="9 10">
    <name type="scientific">Microlunatus endophyticus</name>
    <dbReference type="NCBI Taxonomy" id="1716077"/>
    <lineage>
        <taxon>Bacteria</taxon>
        <taxon>Bacillati</taxon>
        <taxon>Actinomycetota</taxon>
        <taxon>Actinomycetes</taxon>
        <taxon>Propionibacteriales</taxon>
        <taxon>Propionibacteriaceae</taxon>
        <taxon>Microlunatus</taxon>
    </lineage>
</organism>
<dbReference type="InterPro" id="IPR007554">
    <property type="entry name" value="Glycerophosphate_synth"/>
</dbReference>
<evidence type="ECO:0000313" key="9">
    <source>
        <dbReference type="EMBL" id="GGL54023.1"/>
    </source>
</evidence>
<keyword evidence="6" id="KW-0472">Membrane</keyword>
<comment type="similarity">
    <text evidence="2">Belongs to the CDP-glycerol glycerophosphotransferase family.</text>
</comment>
<keyword evidence="3" id="KW-1003">Cell membrane</keyword>
<keyword evidence="4" id="KW-0808">Transferase</keyword>
<feature type="region of interest" description="Disordered" evidence="7">
    <location>
        <begin position="805"/>
        <end position="831"/>
    </location>
</feature>
<dbReference type="Gene3D" id="3.40.50.12580">
    <property type="match status" value="1"/>
</dbReference>
<keyword evidence="5" id="KW-0777">Teichoic acid biosynthesis</keyword>
<protein>
    <recommendedName>
        <fullName evidence="8">Glycosyltransferase 2-like domain-containing protein</fullName>
    </recommendedName>
</protein>
<feature type="region of interest" description="Disordered" evidence="7">
    <location>
        <begin position="682"/>
        <end position="706"/>
    </location>
</feature>